<dbReference type="InterPro" id="IPR024747">
    <property type="entry name" value="Pyridox_Oxase-rel"/>
</dbReference>
<dbReference type="Gene3D" id="2.30.110.10">
    <property type="entry name" value="Electron Transport, Fmn-binding Protein, Chain A"/>
    <property type="match status" value="1"/>
</dbReference>
<keyword evidence="2" id="KW-1185">Reference proteome</keyword>
<accession>A0ABP7AVI6</accession>
<evidence type="ECO:0000313" key="2">
    <source>
        <dbReference type="Proteomes" id="UP001501490"/>
    </source>
</evidence>
<comment type="caution">
    <text evidence="1">The sequence shown here is derived from an EMBL/GenBank/DDBJ whole genome shotgun (WGS) entry which is preliminary data.</text>
</comment>
<protein>
    <submittedName>
        <fullName evidence="1">Pyridoxamine 5'-phosphate oxidase family protein</fullName>
    </submittedName>
</protein>
<dbReference type="InterPro" id="IPR012349">
    <property type="entry name" value="Split_barrel_FMN-bd"/>
</dbReference>
<gene>
    <name evidence="1" type="ORF">GCM10022236_49230</name>
</gene>
<dbReference type="PANTHER" id="PTHR34071">
    <property type="entry name" value="5-NITROIMIDAZOLE ANTIBIOTICS RESISTANCE PROTEIN, NIMA-FAMILY-RELATED PROTEIN-RELATED"/>
    <property type="match status" value="1"/>
</dbReference>
<dbReference type="Proteomes" id="UP001501490">
    <property type="component" value="Unassembled WGS sequence"/>
</dbReference>
<sequence length="211" mass="22488">MSRTVATRLPELMTSDRAALDGLLDATIVGHIAFAEADGSPGVIPTAVARWDDRILVHGSTGSRWMRLVSGIPAAVAITAVDGIVVARSAFESSLLYRSAVLFGSFRALAGAEKSQALDVLTQRLIPGRAPEVRGSSPKELAATLVLAMPIDEWSLRVSDGWPEDPDEDVAGDAWAGHLRFGDRPVRVLPAPDLRAGTAIPSSVQRLRPRH</sequence>
<reference evidence="2" key="1">
    <citation type="journal article" date="2019" name="Int. J. Syst. Evol. Microbiol.">
        <title>The Global Catalogue of Microorganisms (GCM) 10K type strain sequencing project: providing services to taxonomists for standard genome sequencing and annotation.</title>
        <authorList>
            <consortium name="The Broad Institute Genomics Platform"/>
            <consortium name="The Broad Institute Genome Sequencing Center for Infectious Disease"/>
            <person name="Wu L."/>
            <person name="Ma J."/>
        </authorList>
    </citation>
    <scope>NUCLEOTIDE SEQUENCE [LARGE SCALE GENOMIC DNA]</scope>
    <source>
        <strain evidence="2">JCM 16929</strain>
    </source>
</reference>
<dbReference type="PANTHER" id="PTHR34071:SF2">
    <property type="entry name" value="FLAVIN-NUCLEOTIDE-BINDING PROTEIN"/>
    <property type="match status" value="1"/>
</dbReference>
<dbReference type="Pfam" id="PF12900">
    <property type="entry name" value="Pyridox_ox_2"/>
    <property type="match status" value="1"/>
</dbReference>
<proteinExistence type="predicted"/>
<evidence type="ECO:0000313" key="1">
    <source>
        <dbReference type="EMBL" id="GAA3640759.1"/>
    </source>
</evidence>
<name>A0ABP7AVI6_9ACTN</name>
<dbReference type="RefSeq" id="WP_344809635.1">
    <property type="nucleotide sequence ID" value="NZ_BAABAB010000050.1"/>
</dbReference>
<dbReference type="EMBL" id="BAABAB010000050">
    <property type="protein sequence ID" value="GAA3640759.1"/>
    <property type="molecule type" value="Genomic_DNA"/>
</dbReference>
<dbReference type="SUPFAM" id="SSF50475">
    <property type="entry name" value="FMN-binding split barrel"/>
    <property type="match status" value="1"/>
</dbReference>
<organism evidence="1 2">
    <name type="scientific">Microlunatus ginsengisoli</name>
    <dbReference type="NCBI Taxonomy" id="363863"/>
    <lineage>
        <taxon>Bacteria</taxon>
        <taxon>Bacillati</taxon>
        <taxon>Actinomycetota</taxon>
        <taxon>Actinomycetes</taxon>
        <taxon>Propionibacteriales</taxon>
        <taxon>Propionibacteriaceae</taxon>
        <taxon>Microlunatus</taxon>
    </lineage>
</organism>